<dbReference type="InterPro" id="IPR004441">
    <property type="entry name" value="rRNA_MeTrfase_TrmH"/>
</dbReference>
<evidence type="ECO:0000256" key="1">
    <source>
        <dbReference type="ARBA" id="ARBA00022603"/>
    </source>
</evidence>
<dbReference type="GO" id="GO:0003723">
    <property type="term" value="F:RNA binding"/>
    <property type="evidence" value="ECO:0007669"/>
    <property type="project" value="InterPro"/>
</dbReference>
<dbReference type="InterPro" id="IPR001537">
    <property type="entry name" value="SpoU_MeTrfase"/>
</dbReference>
<dbReference type="PANTHER" id="PTHR46429:SF1">
    <property type="entry name" value="23S RRNA (GUANOSINE-2'-O-)-METHYLTRANSFERASE RLMB"/>
    <property type="match status" value="1"/>
</dbReference>
<gene>
    <name evidence="4" type="ORF">UY01_C0025G0007</name>
</gene>
<keyword evidence="1 4" id="KW-0489">Methyltransferase</keyword>
<dbReference type="GO" id="GO:0006396">
    <property type="term" value="P:RNA processing"/>
    <property type="evidence" value="ECO:0007669"/>
    <property type="project" value="InterPro"/>
</dbReference>
<dbReference type="Proteomes" id="UP000034879">
    <property type="component" value="Unassembled WGS sequence"/>
</dbReference>
<dbReference type="Pfam" id="PF00588">
    <property type="entry name" value="SpoU_methylase"/>
    <property type="match status" value="1"/>
</dbReference>
<dbReference type="GO" id="GO:0005829">
    <property type="term" value="C:cytosol"/>
    <property type="evidence" value="ECO:0007669"/>
    <property type="project" value="TreeGrafter"/>
</dbReference>
<evidence type="ECO:0000259" key="3">
    <source>
        <dbReference type="Pfam" id="PF00588"/>
    </source>
</evidence>
<dbReference type="Gene3D" id="3.40.1280.10">
    <property type="match status" value="1"/>
</dbReference>
<dbReference type="InterPro" id="IPR029026">
    <property type="entry name" value="tRNA_m1G_MTases_N"/>
</dbReference>
<evidence type="ECO:0000313" key="5">
    <source>
        <dbReference type="Proteomes" id="UP000034879"/>
    </source>
</evidence>
<sequence>MQKHRRENKKQENVVILHNIRSVENVGAMFRTADAAGIAKIYLTGYTPAPLDRFGRKRKDMAKSALGAEEYVKWESKKSLPALLRSLRQEKYFIIAVEQAPNSVDYRKIKLKNKNVFIMGAEVTGIPKNILNKCDVIAEIPMRGKKESLNVSVAFGVVIFDTLGRK</sequence>
<protein>
    <submittedName>
        <fullName evidence="4">tRNA/rRNA methyltransferase</fullName>
    </submittedName>
</protein>
<name>A0A0G1SZI9_9BACT</name>
<organism evidence="4 5">
    <name type="scientific">Candidatus Nomurabacteria bacterium GW2011_GWB1_47_6</name>
    <dbReference type="NCBI Taxonomy" id="1618749"/>
    <lineage>
        <taxon>Bacteria</taxon>
        <taxon>Candidatus Nomuraibacteriota</taxon>
    </lineage>
</organism>
<reference evidence="4" key="1">
    <citation type="journal article" date="2015" name="Nature">
        <title>rRNA introns, odd ribosomes, and small enigmatic genomes across a large radiation of phyla.</title>
        <authorList>
            <person name="Brown C.T."/>
            <person name="Hug L.A."/>
            <person name="Thomas B.C."/>
            <person name="Sharon I."/>
            <person name="Castelle C.J."/>
            <person name="Singh A."/>
            <person name="Wilkins M.J."/>
            <person name="Williams K.H."/>
            <person name="Banfield J.F."/>
        </authorList>
    </citation>
    <scope>NUCLEOTIDE SEQUENCE [LARGE SCALE GENOMIC DNA]</scope>
</reference>
<dbReference type="SUPFAM" id="SSF75217">
    <property type="entry name" value="alpha/beta knot"/>
    <property type="match status" value="1"/>
</dbReference>
<dbReference type="InterPro" id="IPR029028">
    <property type="entry name" value="Alpha/beta_knot_MTases"/>
</dbReference>
<dbReference type="GO" id="GO:0032259">
    <property type="term" value="P:methylation"/>
    <property type="evidence" value="ECO:0007669"/>
    <property type="project" value="UniProtKB-KW"/>
</dbReference>
<comment type="caution">
    <text evidence="4">The sequence shown here is derived from an EMBL/GenBank/DDBJ whole genome shotgun (WGS) entry which is preliminary data.</text>
</comment>
<dbReference type="EMBL" id="LCOJ01000025">
    <property type="protein sequence ID" value="KKU74897.1"/>
    <property type="molecule type" value="Genomic_DNA"/>
</dbReference>
<proteinExistence type="predicted"/>
<keyword evidence="2 4" id="KW-0808">Transferase</keyword>
<evidence type="ECO:0000313" key="4">
    <source>
        <dbReference type="EMBL" id="KKU74897.1"/>
    </source>
</evidence>
<evidence type="ECO:0000256" key="2">
    <source>
        <dbReference type="ARBA" id="ARBA00022679"/>
    </source>
</evidence>
<feature type="domain" description="tRNA/rRNA methyltransferase SpoU type" evidence="3">
    <location>
        <begin position="14"/>
        <end position="159"/>
    </location>
</feature>
<accession>A0A0G1SZI9</accession>
<dbReference type="PANTHER" id="PTHR46429">
    <property type="entry name" value="23S RRNA (GUANOSINE-2'-O-)-METHYLTRANSFERASE RLMB"/>
    <property type="match status" value="1"/>
</dbReference>
<dbReference type="GO" id="GO:0008173">
    <property type="term" value="F:RNA methyltransferase activity"/>
    <property type="evidence" value="ECO:0007669"/>
    <property type="project" value="InterPro"/>
</dbReference>
<dbReference type="AlphaFoldDB" id="A0A0G1SZI9"/>